<dbReference type="CDD" id="cd12384">
    <property type="entry name" value="RRM_RBM24_RBM38_like"/>
    <property type="match status" value="1"/>
</dbReference>
<comment type="caution">
    <text evidence="5">The sequence shown here is derived from an EMBL/GenBank/DDBJ whole genome shotgun (WGS) entry which is preliminary data.</text>
</comment>
<keyword evidence="6" id="KW-1185">Reference proteome</keyword>
<dbReference type="InterPro" id="IPR012677">
    <property type="entry name" value="Nucleotide-bd_a/b_plait_sf"/>
</dbReference>
<feature type="region of interest" description="Disordered" evidence="3">
    <location>
        <begin position="239"/>
        <end position="275"/>
    </location>
</feature>
<dbReference type="PANTHER" id="PTHR11176">
    <property type="entry name" value="BOULE-RELATED"/>
    <property type="match status" value="1"/>
</dbReference>
<dbReference type="SUPFAM" id="SSF54928">
    <property type="entry name" value="RNA-binding domain, RBD"/>
    <property type="match status" value="1"/>
</dbReference>
<dbReference type="EMBL" id="JABTTQ020001565">
    <property type="protein sequence ID" value="KAK6130686.1"/>
    <property type="molecule type" value="Genomic_DNA"/>
</dbReference>
<evidence type="ECO:0000256" key="3">
    <source>
        <dbReference type="SAM" id="MobiDB-lite"/>
    </source>
</evidence>
<sequence>MAGHHQHYQSPFGDTTFTKVFVGGLAWETPTDVMRLYFEQFGEILEAVIINDKNTGKSKGYGFVTFRDPESAKRACADSNPMIGGRRANCNIASLGRPRPSPPRGRNNQVGNLYQGSGGATPLYRPLAPPPPPPPPPPPVVYPPYGYTAYPPDYGYHQTMYSPQVQQAQYYNQVYGASSSTMAGAPYYYGYSLQAPRRTFTNIPPAQRFQGPSYLYYPTQVEASSSTYAPPPIPHISLVPSSRLSYPPSTGDSVGPPQTSTETEAGPATSTSSTA</sequence>
<accession>A0ABR0V6U8</accession>
<dbReference type="Pfam" id="PF00076">
    <property type="entry name" value="RRM_1"/>
    <property type="match status" value="1"/>
</dbReference>
<evidence type="ECO:0000256" key="2">
    <source>
        <dbReference type="PROSITE-ProRule" id="PRU00176"/>
    </source>
</evidence>
<dbReference type="Proteomes" id="UP001318860">
    <property type="component" value="Unassembled WGS sequence"/>
</dbReference>
<protein>
    <recommendedName>
        <fullName evidence="4">RRM domain-containing protein</fullName>
    </recommendedName>
</protein>
<dbReference type="SMART" id="SM00360">
    <property type="entry name" value="RRM"/>
    <property type="match status" value="1"/>
</dbReference>
<evidence type="ECO:0000313" key="5">
    <source>
        <dbReference type="EMBL" id="KAK6130686.1"/>
    </source>
</evidence>
<dbReference type="InterPro" id="IPR000504">
    <property type="entry name" value="RRM_dom"/>
</dbReference>
<organism evidence="5 6">
    <name type="scientific">Rehmannia glutinosa</name>
    <name type="common">Chinese foxglove</name>
    <dbReference type="NCBI Taxonomy" id="99300"/>
    <lineage>
        <taxon>Eukaryota</taxon>
        <taxon>Viridiplantae</taxon>
        <taxon>Streptophyta</taxon>
        <taxon>Embryophyta</taxon>
        <taxon>Tracheophyta</taxon>
        <taxon>Spermatophyta</taxon>
        <taxon>Magnoliopsida</taxon>
        <taxon>eudicotyledons</taxon>
        <taxon>Gunneridae</taxon>
        <taxon>Pentapetalae</taxon>
        <taxon>asterids</taxon>
        <taxon>lamiids</taxon>
        <taxon>Lamiales</taxon>
        <taxon>Orobanchaceae</taxon>
        <taxon>Rehmannieae</taxon>
        <taxon>Rehmannia</taxon>
    </lineage>
</organism>
<dbReference type="InterPro" id="IPR035979">
    <property type="entry name" value="RBD_domain_sf"/>
</dbReference>
<keyword evidence="1 2" id="KW-0694">RNA-binding</keyword>
<dbReference type="PANTHER" id="PTHR11176:SF23">
    <property type="entry name" value="RNA-BINDING (RRM_RBD_RNP MOTIFS) FAMILY PROTEIN"/>
    <property type="match status" value="1"/>
</dbReference>
<evidence type="ECO:0000313" key="6">
    <source>
        <dbReference type="Proteomes" id="UP001318860"/>
    </source>
</evidence>
<name>A0ABR0V6U8_REHGL</name>
<reference evidence="5 6" key="1">
    <citation type="journal article" date="2021" name="Comput. Struct. Biotechnol. J.">
        <title>De novo genome assembly of the potent medicinal plant Rehmannia glutinosa using nanopore technology.</title>
        <authorList>
            <person name="Ma L."/>
            <person name="Dong C."/>
            <person name="Song C."/>
            <person name="Wang X."/>
            <person name="Zheng X."/>
            <person name="Niu Y."/>
            <person name="Chen S."/>
            <person name="Feng W."/>
        </authorList>
    </citation>
    <scope>NUCLEOTIDE SEQUENCE [LARGE SCALE GENOMIC DNA]</scope>
    <source>
        <strain evidence="5">DH-2019</strain>
    </source>
</reference>
<evidence type="ECO:0000256" key="1">
    <source>
        <dbReference type="ARBA" id="ARBA00022884"/>
    </source>
</evidence>
<dbReference type="Gene3D" id="3.30.70.330">
    <property type="match status" value="1"/>
</dbReference>
<dbReference type="PROSITE" id="PS50102">
    <property type="entry name" value="RRM"/>
    <property type="match status" value="1"/>
</dbReference>
<evidence type="ECO:0000259" key="4">
    <source>
        <dbReference type="PROSITE" id="PS50102"/>
    </source>
</evidence>
<gene>
    <name evidence="5" type="ORF">DH2020_035588</name>
</gene>
<feature type="domain" description="RRM" evidence="4">
    <location>
        <begin position="18"/>
        <end position="95"/>
    </location>
</feature>
<feature type="region of interest" description="Disordered" evidence="3">
    <location>
        <begin position="95"/>
        <end position="116"/>
    </location>
</feature>
<proteinExistence type="predicted"/>